<reference evidence="1 2" key="1">
    <citation type="journal article" date="2014" name="PLoS Genet.">
        <title>Analysis of the Phlebiopsis gigantea genome, transcriptome and secretome provides insight into its pioneer colonization strategies of wood.</title>
        <authorList>
            <person name="Hori C."/>
            <person name="Ishida T."/>
            <person name="Igarashi K."/>
            <person name="Samejima M."/>
            <person name="Suzuki H."/>
            <person name="Master E."/>
            <person name="Ferreira P."/>
            <person name="Ruiz-Duenas F.J."/>
            <person name="Held B."/>
            <person name="Canessa P."/>
            <person name="Larrondo L.F."/>
            <person name="Schmoll M."/>
            <person name="Druzhinina I.S."/>
            <person name="Kubicek C.P."/>
            <person name="Gaskell J.A."/>
            <person name="Kersten P."/>
            <person name="St John F."/>
            <person name="Glasner J."/>
            <person name="Sabat G."/>
            <person name="Splinter BonDurant S."/>
            <person name="Syed K."/>
            <person name="Yadav J."/>
            <person name="Mgbeahuruike A.C."/>
            <person name="Kovalchuk A."/>
            <person name="Asiegbu F.O."/>
            <person name="Lackner G."/>
            <person name="Hoffmeister D."/>
            <person name="Rencoret J."/>
            <person name="Gutierrez A."/>
            <person name="Sun H."/>
            <person name="Lindquist E."/>
            <person name="Barry K."/>
            <person name="Riley R."/>
            <person name="Grigoriev I.V."/>
            <person name="Henrissat B."/>
            <person name="Kues U."/>
            <person name="Berka R.M."/>
            <person name="Martinez A.T."/>
            <person name="Covert S.F."/>
            <person name="Blanchette R.A."/>
            <person name="Cullen D."/>
        </authorList>
    </citation>
    <scope>NUCLEOTIDE SEQUENCE [LARGE SCALE GENOMIC DNA]</scope>
    <source>
        <strain evidence="1 2">11061_1 CR5-6</strain>
    </source>
</reference>
<keyword evidence="2" id="KW-1185">Reference proteome</keyword>
<dbReference type="OrthoDB" id="3219467at2759"/>
<evidence type="ECO:0000313" key="2">
    <source>
        <dbReference type="Proteomes" id="UP000053257"/>
    </source>
</evidence>
<dbReference type="HOGENOM" id="CLU_102033_0_0_1"/>
<sequence>LILSASIDLPVSKQVDPLVFDAILSIDALSVSATGEMHGYWNNPFGISEHLKIGPSLALKVEVVLAQFLATGTPSGFGFSGNLQLGDVTAQLEFDVSETATGELLHGRLNALDIGDVVAFVADMGKLNMPQPPSFARFQSIDLYLSPLGATVGSKTYPAGASFSADVILFGVQGNVMASMDTTGFKLSGSIDKFQLGPFSVSGS</sequence>
<dbReference type="EMBL" id="KN840572">
    <property type="protein sequence ID" value="KIP04490.1"/>
    <property type="molecule type" value="Genomic_DNA"/>
</dbReference>
<proteinExistence type="predicted"/>
<accession>A0A0C3S747</accession>
<feature type="non-terminal residue" evidence="1">
    <location>
        <position position="204"/>
    </location>
</feature>
<name>A0A0C3S747_PHLG1</name>
<feature type="non-terminal residue" evidence="1">
    <location>
        <position position="1"/>
    </location>
</feature>
<evidence type="ECO:0000313" key="1">
    <source>
        <dbReference type="EMBL" id="KIP04490.1"/>
    </source>
</evidence>
<gene>
    <name evidence="1" type="ORF">PHLGIDRAFT_39133</name>
</gene>
<protein>
    <submittedName>
        <fullName evidence="1">Uncharacterized protein</fullName>
    </submittedName>
</protein>
<dbReference type="STRING" id="745531.A0A0C3S747"/>
<organism evidence="1 2">
    <name type="scientific">Phlebiopsis gigantea (strain 11061_1 CR5-6)</name>
    <name type="common">White-rot fungus</name>
    <name type="synonym">Peniophora gigantea</name>
    <dbReference type="NCBI Taxonomy" id="745531"/>
    <lineage>
        <taxon>Eukaryota</taxon>
        <taxon>Fungi</taxon>
        <taxon>Dikarya</taxon>
        <taxon>Basidiomycota</taxon>
        <taxon>Agaricomycotina</taxon>
        <taxon>Agaricomycetes</taxon>
        <taxon>Polyporales</taxon>
        <taxon>Phanerochaetaceae</taxon>
        <taxon>Phlebiopsis</taxon>
    </lineage>
</organism>
<dbReference type="Proteomes" id="UP000053257">
    <property type="component" value="Unassembled WGS sequence"/>
</dbReference>
<dbReference type="AlphaFoldDB" id="A0A0C3S747"/>